<gene>
    <name evidence="1" type="ORF">HMPREF9019_0683</name>
</gene>
<proteinExistence type="predicted"/>
<evidence type="ECO:0000313" key="2">
    <source>
        <dbReference type="Proteomes" id="UP000004001"/>
    </source>
</evidence>
<organism evidence="1 2">
    <name type="scientific">Hoylesella timonensis CRIS 5C-B1</name>
    <dbReference type="NCBI Taxonomy" id="679189"/>
    <lineage>
        <taxon>Bacteria</taxon>
        <taxon>Pseudomonadati</taxon>
        <taxon>Bacteroidota</taxon>
        <taxon>Bacteroidia</taxon>
        <taxon>Bacteroidales</taxon>
        <taxon>Prevotellaceae</taxon>
        <taxon>Hoylesella</taxon>
    </lineage>
</organism>
<dbReference type="AlphaFoldDB" id="D1VWJ3"/>
<comment type="caution">
    <text evidence="1">The sequence shown here is derived from an EMBL/GenBank/DDBJ whole genome shotgun (WGS) entry which is preliminary data.</text>
</comment>
<keyword evidence="2" id="KW-1185">Reference proteome</keyword>
<dbReference type="EMBL" id="ADEF01000004">
    <property type="protein sequence ID" value="EFA98496.1"/>
    <property type="molecule type" value="Genomic_DNA"/>
</dbReference>
<name>D1VWJ3_9BACT</name>
<protein>
    <submittedName>
        <fullName evidence="1">Uncharacterized protein</fullName>
    </submittedName>
</protein>
<dbReference type="Proteomes" id="UP000004001">
    <property type="component" value="Unassembled WGS sequence"/>
</dbReference>
<evidence type="ECO:0000313" key="1">
    <source>
        <dbReference type="EMBL" id="EFA98496.1"/>
    </source>
</evidence>
<accession>D1VWJ3</accession>
<sequence length="47" mass="5242">MSCCVDSFYWFYLLFNNIAVKSKSRGVTFLTTVTLQTIGVICTAANN</sequence>
<reference evidence="1 2" key="1">
    <citation type="submission" date="2009-12" db="EMBL/GenBank/DDBJ databases">
        <title>Genome Sequence of Prevotella timonensis CRIS 5C-B1.</title>
        <authorList>
            <person name="Durkin A.S."/>
            <person name="Madupu R."/>
            <person name="Torralba M."/>
            <person name="Methe B."/>
            <person name="Sutton G."/>
            <person name="Strausberg R.L."/>
            <person name="Nelson K.E."/>
        </authorList>
    </citation>
    <scope>NUCLEOTIDE SEQUENCE [LARGE SCALE GENOMIC DNA]</scope>
    <source>
        <strain evidence="1 2">CRIS 5C-B1</strain>
    </source>
</reference>